<protein>
    <submittedName>
        <fullName evidence="2">Uncharacterized protein</fullName>
    </submittedName>
</protein>
<dbReference type="Gene3D" id="2.40.50.140">
    <property type="entry name" value="Nucleic acid-binding proteins"/>
    <property type="match status" value="1"/>
</dbReference>
<dbReference type="Proteomes" id="UP000598174">
    <property type="component" value="Unassembled WGS sequence"/>
</dbReference>
<reference evidence="2" key="1">
    <citation type="submission" date="2021-01" db="EMBL/GenBank/DDBJ databases">
        <title>Whole genome shotgun sequence of Actinoplanes ferrugineus NBRC 15555.</title>
        <authorList>
            <person name="Komaki H."/>
            <person name="Tamura T."/>
        </authorList>
    </citation>
    <scope>NUCLEOTIDE SEQUENCE</scope>
    <source>
        <strain evidence="2">NBRC 15555</strain>
    </source>
</reference>
<name>A0A919J548_9ACTN</name>
<keyword evidence="3" id="KW-1185">Reference proteome</keyword>
<sequence length="156" mass="17260">MSQEPSKQIFSSLIQGTVRGRSEQGHTNSGGRAFVKFRIVHRTGYFSSGKWVATQPMEFEVTCWDEQQMLLARSLRPGTEVLVTVKKMTPYLDQGEEPIINITPANITPLPGSNAPTPSAPRRQRSGDLVVSPHGEKIAADAWPDTVTDPQVVHHR</sequence>
<dbReference type="AlphaFoldDB" id="A0A919J548"/>
<dbReference type="RefSeq" id="WP_203820585.1">
    <property type="nucleotide sequence ID" value="NZ_BAAABP010000015.1"/>
</dbReference>
<feature type="region of interest" description="Disordered" evidence="1">
    <location>
        <begin position="103"/>
        <end position="127"/>
    </location>
</feature>
<gene>
    <name evidence="2" type="ORF">Afe05nite_60080</name>
</gene>
<accession>A0A919J548</accession>
<proteinExistence type="predicted"/>
<organism evidence="2 3">
    <name type="scientific">Paractinoplanes ferrugineus</name>
    <dbReference type="NCBI Taxonomy" id="113564"/>
    <lineage>
        <taxon>Bacteria</taxon>
        <taxon>Bacillati</taxon>
        <taxon>Actinomycetota</taxon>
        <taxon>Actinomycetes</taxon>
        <taxon>Micromonosporales</taxon>
        <taxon>Micromonosporaceae</taxon>
        <taxon>Paractinoplanes</taxon>
    </lineage>
</organism>
<evidence type="ECO:0000313" key="2">
    <source>
        <dbReference type="EMBL" id="GIE14168.1"/>
    </source>
</evidence>
<evidence type="ECO:0000256" key="1">
    <source>
        <dbReference type="SAM" id="MobiDB-lite"/>
    </source>
</evidence>
<dbReference type="EMBL" id="BOMM01000052">
    <property type="protein sequence ID" value="GIE14168.1"/>
    <property type="molecule type" value="Genomic_DNA"/>
</dbReference>
<dbReference type="SUPFAM" id="SSF50249">
    <property type="entry name" value="Nucleic acid-binding proteins"/>
    <property type="match status" value="1"/>
</dbReference>
<dbReference type="InterPro" id="IPR012340">
    <property type="entry name" value="NA-bd_OB-fold"/>
</dbReference>
<evidence type="ECO:0000313" key="3">
    <source>
        <dbReference type="Proteomes" id="UP000598174"/>
    </source>
</evidence>
<comment type="caution">
    <text evidence="2">The sequence shown here is derived from an EMBL/GenBank/DDBJ whole genome shotgun (WGS) entry which is preliminary data.</text>
</comment>